<feature type="region of interest" description="Disordered" evidence="1">
    <location>
        <begin position="25"/>
        <end position="46"/>
    </location>
</feature>
<feature type="compositionally biased region" description="Polar residues" evidence="1">
    <location>
        <begin position="100"/>
        <end position="118"/>
    </location>
</feature>
<feature type="region of interest" description="Disordered" evidence="1">
    <location>
        <begin position="205"/>
        <end position="251"/>
    </location>
</feature>
<gene>
    <name evidence="2" type="ORF">BJY01DRAFT_177685</name>
</gene>
<keyword evidence="3" id="KW-1185">Reference proteome</keyword>
<feature type="compositionally biased region" description="Basic and acidic residues" evidence="1">
    <location>
        <begin position="33"/>
        <end position="44"/>
    </location>
</feature>
<sequence length="383" mass="43108">MWLYRGAQSAVFYYATCTPCASSLDRRKRKKEAARSRSEREKYQSDAIITDQPQLFPQPTPFSTNQGWMEELALGPGPPKRRGGHRTTAHNRIESWDTGAWSTTSSHDPNISDSTSPRISKISSRHLGDRFNRMLRYQREDEPLWGEEIEVKGSSVGLSGRGRVDARAPSKYYIPRVPPVNDLHPPIVSGPKSRAETRWMLQPPPSAKVMAGKERSPTMVRPADYSSLRGDSDRRTHTLPPLSTDASERPHQALPLSHLRSPTAPKAITQDLPRPPSPSYFAYGKDESHFVITSSIYSASDSCSTLSSVESDLGSPDTPISRPVSKGFSGHREHLRPMVSRALTTVQHDSKKVHLLRFEVQEPHDLEEGQVERIRPWRWSMDI</sequence>
<name>A0ABR4K056_9EURO</name>
<evidence type="ECO:0000313" key="3">
    <source>
        <dbReference type="Proteomes" id="UP001610446"/>
    </source>
</evidence>
<reference evidence="2 3" key="1">
    <citation type="submission" date="2024-07" db="EMBL/GenBank/DDBJ databases">
        <title>Section-level genome sequencing and comparative genomics of Aspergillus sections Usti and Cavernicolus.</title>
        <authorList>
            <consortium name="Lawrence Berkeley National Laboratory"/>
            <person name="Nybo J.L."/>
            <person name="Vesth T.C."/>
            <person name="Theobald S."/>
            <person name="Frisvad J.C."/>
            <person name="Larsen T.O."/>
            <person name="Kjaerboelling I."/>
            <person name="Rothschild-Mancinelli K."/>
            <person name="Lyhne E.K."/>
            <person name="Kogle M.E."/>
            <person name="Barry K."/>
            <person name="Clum A."/>
            <person name="Na H."/>
            <person name="Ledsgaard L."/>
            <person name="Lin J."/>
            <person name="Lipzen A."/>
            <person name="Kuo A."/>
            <person name="Riley R."/>
            <person name="Mondo S."/>
            <person name="Labutti K."/>
            <person name="Haridas S."/>
            <person name="Pangalinan J."/>
            <person name="Salamov A.A."/>
            <person name="Simmons B.A."/>
            <person name="Magnuson J.K."/>
            <person name="Chen J."/>
            <person name="Drula E."/>
            <person name="Henrissat B."/>
            <person name="Wiebenga A."/>
            <person name="Lubbers R.J."/>
            <person name="Gomes A.C."/>
            <person name="Makela M.R."/>
            <person name="Stajich J."/>
            <person name="Grigoriev I.V."/>
            <person name="Mortensen U.H."/>
            <person name="De Vries R.P."/>
            <person name="Baker S.E."/>
            <person name="Andersen M.R."/>
        </authorList>
    </citation>
    <scope>NUCLEOTIDE SEQUENCE [LARGE SCALE GENOMIC DNA]</scope>
    <source>
        <strain evidence="2 3">CBS 123904</strain>
    </source>
</reference>
<feature type="region of interest" description="Disordered" evidence="1">
    <location>
        <begin position="310"/>
        <end position="331"/>
    </location>
</feature>
<comment type="caution">
    <text evidence="2">The sequence shown here is derived from an EMBL/GenBank/DDBJ whole genome shotgun (WGS) entry which is preliminary data.</text>
</comment>
<proteinExistence type="predicted"/>
<evidence type="ECO:0000313" key="2">
    <source>
        <dbReference type="EMBL" id="KAL2845695.1"/>
    </source>
</evidence>
<dbReference type="Proteomes" id="UP001610446">
    <property type="component" value="Unassembled WGS sequence"/>
</dbReference>
<dbReference type="EMBL" id="JBFXLU010000069">
    <property type="protein sequence ID" value="KAL2845695.1"/>
    <property type="molecule type" value="Genomic_DNA"/>
</dbReference>
<evidence type="ECO:0000256" key="1">
    <source>
        <dbReference type="SAM" id="MobiDB-lite"/>
    </source>
</evidence>
<organism evidence="2 3">
    <name type="scientific">Aspergillus pseudoustus</name>
    <dbReference type="NCBI Taxonomy" id="1810923"/>
    <lineage>
        <taxon>Eukaryota</taxon>
        <taxon>Fungi</taxon>
        <taxon>Dikarya</taxon>
        <taxon>Ascomycota</taxon>
        <taxon>Pezizomycotina</taxon>
        <taxon>Eurotiomycetes</taxon>
        <taxon>Eurotiomycetidae</taxon>
        <taxon>Eurotiales</taxon>
        <taxon>Aspergillaceae</taxon>
        <taxon>Aspergillus</taxon>
        <taxon>Aspergillus subgen. Nidulantes</taxon>
    </lineage>
</organism>
<accession>A0ABR4K056</accession>
<feature type="region of interest" description="Disordered" evidence="1">
    <location>
        <begin position="94"/>
        <end position="118"/>
    </location>
</feature>
<protein>
    <submittedName>
        <fullName evidence="2">Uncharacterized protein</fullName>
    </submittedName>
</protein>